<dbReference type="EMBL" id="BAAART010000253">
    <property type="protein sequence ID" value="GAA2263918.1"/>
    <property type="molecule type" value="Genomic_DNA"/>
</dbReference>
<name>A0ABN3ENY8_9ACTN</name>
<accession>A0ABN3ENY8</accession>
<keyword evidence="2" id="KW-1185">Reference proteome</keyword>
<gene>
    <name evidence="1" type="ORF">GCM10010104_71170</name>
</gene>
<organism evidence="1 2">
    <name type="scientific">Streptomyces indiaensis</name>
    <dbReference type="NCBI Taxonomy" id="284033"/>
    <lineage>
        <taxon>Bacteria</taxon>
        <taxon>Bacillati</taxon>
        <taxon>Actinomycetota</taxon>
        <taxon>Actinomycetes</taxon>
        <taxon>Kitasatosporales</taxon>
        <taxon>Streptomycetaceae</taxon>
        <taxon>Streptomyces</taxon>
    </lineage>
</organism>
<evidence type="ECO:0000313" key="2">
    <source>
        <dbReference type="Proteomes" id="UP001501474"/>
    </source>
</evidence>
<dbReference type="Proteomes" id="UP001501474">
    <property type="component" value="Unassembled WGS sequence"/>
</dbReference>
<evidence type="ECO:0000313" key="1">
    <source>
        <dbReference type="EMBL" id="GAA2263918.1"/>
    </source>
</evidence>
<protein>
    <submittedName>
        <fullName evidence="1">Uncharacterized protein</fullName>
    </submittedName>
</protein>
<proteinExistence type="predicted"/>
<sequence>MPAVLHRVVRLVRTDPVDGDQGAVNDDVVAFTEAGEGFVEAGRLAGQDL</sequence>
<comment type="caution">
    <text evidence="1">The sequence shown here is derived from an EMBL/GenBank/DDBJ whole genome shotgun (WGS) entry which is preliminary data.</text>
</comment>
<reference evidence="1 2" key="1">
    <citation type="journal article" date="2019" name="Int. J. Syst. Evol. Microbiol.">
        <title>The Global Catalogue of Microorganisms (GCM) 10K type strain sequencing project: providing services to taxonomists for standard genome sequencing and annotation.</title>
        <authorList>
            <consortium name="The Broad Institute Genomics Platform"/>
            <consortium name="The Broad Institute Genome Sequencing Center for Infectious Disease"/>
            <person name="Wu L."/>
            <person name="Ma J."/>
        </authorList>
    </citation>
    <scope>NUCLEOTIDE SEQUENCE [LARGE SCALE GENOMIC DNA]</scope>
    <source>
        <strain evidence="1 2">JCM 3053</strain>
    </source>
</reference>